<gene>
    <name evidence="2" type="ORF">PYW07_012066</name>
</gene>
<reference evidence="2" key="1">
    <citation type="submission" date="2023-03" db="EMBL/GenBank/DDBJ databases">
        <title>Chromosome-level genomes of two armyworms, Mythimna separata and Mythimna loreyi, provide insights into the biosynthesis and reception of sex pheromones.</title>
        <authorList>
            <person name="Zhao H."/>
        </authorList>
    </citation>
    <scope>NUCLEOTIDE SEQUENCE</scope>
    <source>
        <strain evidence="2">BeijingLab</strain>
        <tissue evidence="2">Pupa</tissue>
    </source>
</reference>
<comment type="caution">
    <text evidence="2">The sequence shown here is derived from an EMBL/GenBank/DDBJ whole genome shotgun (WGS) entry which is preliminary data.</text>
</comment>
<dbReference type="Proteomes" id="UP001231518">
    <property type="component" value="Chromosome 3"/>
</dbReference>
<evidence type="ECO:0000256" key="1">
    <source>
        <dbReference type="SAM" id="Phobius"/>
    </source>
</evidence>
<name>A0AAD7YLF6_MYTSE</name>
<organism evidence="2 3">
    <name type="scientific">Mythimna separata</name>
    <name type="common">Oriental armyworm</name>
    <name type="synonym">Pseudaletia separata</name>
    <dbReference type="NCBI Taxonomy" id="271217"/>
    <lineage>
        <taxon>Eukaryota</taxon>
        <taxon>Metazoa</taxon>
        <taxon>Ecdysozoa</taxon>
        <taxon>Arthropoda</taxon>
        <taxon>Hexapoda</taxon>
        <taxon>Insecta</taxon>
        <taxon>Pterygota</taxon>
        <taxon>Neoptera</taxon>
        <taxon>Endopterygota</taxon>
        <taxon>Lepidoptera</taxon>
        <taxon>Glossata</taxon>
        <taxon>Ditrysia</taxon>
        <taxon>Noctuoidea</taxon>
        <taxon>Noctuidae</taxon>
        <taxon>Noctuinae</taxon>
        <taxon>Hadenini</taxon>
        <taxon>Mythimna</taxon>
    </lineage>
</organism>
<sequence>MHKTTVPGSPSHDSHSWNEQKMIFLDSYNPESIASNLVIAFFVTDVILGTLIYYAGGLKINRWLLHSYYCYSLSGSVLTFLLASATMGLSSREWWSLNTTTLNLFIGVLTIMGCLVTIALQVYFVLQLRKQIVERVKNEYAKKTEKVEYPVQINEADSSLIDMQKEKGY</sequence>
<protein>
    <submittedName>
        <fullName evidence="2">Uncharacterized protein</fullName>
    </submittedName>
</protein>
<evidence type="ECO:0000313" key="3">
    <source>
        <dbReference type="Proteomes" id="UP001231518"/>
    </source>
</evidence>
<keyword evidence="1" id="KW-1133">Transmembrane helix</keyword>
<feature type="transmembrane region" description="Helical" evidence="1">
    <location>
        <begin position="102"/>
        <end position="126"/>
    </location>
</feature>
<dbReference type="EMBL" id="JARGEI010000014">
    <property type="protein sequence ID" value="KAJ8720023.1"/>
    <property type="molecule type" value="Genomic_DNA"/>
</dbReference>
<evidence type="ECO:0000313" key="2">
    <source>
        <dbReference type="EMBL" id="KAJ8720023.1"/>
    </source>
</evidence>
<feature type="transmembrane region" description="Helical" evidence="1">
    <location>
        <begin position="68"/>
        <end position="90"/>
    </location>
</feature>
<keyword evidence="3" id="KW-1185">Reference proteome</keyword>
<dbReference type="AlphaFoldDB" id="A0AAD7YLF6"/>
<feature type="transmembrane region" description="Helical" evidence="1">
    <location>
        <begin position="33"/>
        <end position="56"/>
    </location>
</feature>
<proteinExistence type="predicted"/>
<accession>A0AAD7YLF6</accession>
<keyword evidence="1" id="KW-0472">Membrane</keyword>
<keyword evidence="1" id="KW-0812">Transmembrane</keyword>